<protein>
    <submittedName>
        <fullName evidence="2">Uncharacterized protein</fullName>
    </submittedName>
</protein>
<reference evidence="2" key="2">
    <citation type="submission" date="2021-02" db="EMBL/GenBank/DDBJ databases">
        <authorList>
            <person name="Kimball J.A."/>
            <person name="Haas M.W."/>
            <person name="Macchietto M."/>
            <person name="Kono T."/>
            <person name="Duquette J."/>
            <person name="Shao M."/>
        </authorList>
    </citation>
    <scope>NUCLEOTIDE SEQUENCE</scope>
    <source>
        <tissue evidence="2">Fresh leaf tissue</tissue>
    </source>
</reference>
<organism evidence="2 3">
    <name type="scientific">Zizania palustris</name>
    <name type="common">Northern wild rice</name>
    <dbReference type="NCBI Taxonomy" id="103762"/>
    <lineage>
        <taxon>Eukaryota</taxon>
        <taxon>Viridiplantae</taxon>
        <taxon>Streptophyta</taxon>
        <taxon>Embryophyta</taxon>
        <taxon>Tracheophyta</taxon>
        <taxon>Spermatophyta</taxon>
        <taxon>Magnoliopsida</taxon>
        <taxon>Liliopsida</taxon>
        <taxon>Poales</taxon>
        <taxon>Poaceae</taxon>
        <taxon>BOP clade</taxon>
        <taxon>Oryzoideae</taxon>
        <taxon>Oryzeae</taxon>
        <taxon>Zizaniinae</taxon>
        <taxon>Zizania</taxon>
    </lineage>
</organism>
<proteinExistence type="predicted"/>
<evidence type="ECO:0000313" key="3">
    <source>
        <dbReference type="Proteomes" id="UP000729402"/>
    </source>
</evidence>
<keyword evidence="3" id="KW-1185">Reference proteome</keyword>
<dbReference type="EMBL" id="JAAALK010000080">
    <property type="protein sequence ID" value="KAG8095224.1"/>
    <property type="molecule type" value="Genomic_DNA"/>
</dbReference>
<feature type="region of interest" description="Disordered" evidence="1">
    <location>
        <begin position="1"/>
        <end position="42"/>
    </location>
</feature>
<comment type="caution">
    <text evidence="2">The sequence shown here is derived from an EMBL/GenBank/DDBJ whole genome shotgun (WGS) entry which is preliminary data.</text>
</comment>
<accession>A0A8J5WV02</accession>
<sequence length="72" mass="7641">MSPVAKSVTGGNRRPRSTETCGHWEAGRRAEGEVGRRGVGGDQEVCDDQEAAKGWEAARCGGREVGGQVTKR</sequence>
<dbReference type="AlphaFoldDB" id="A0A8J5WV02"/>
<feature type="compositionally biased region" description="Basic and acidic residues" evidence="1">
    <location>
        <begin position="25"/>
        <end position="36"/>
    </location>
</feature>
<gene>
    <name evidence="2" type="ORF">GUJ93_ZPchr0012g20830</name>
</gene>
<evidence type="ECO:0000313" key="2">
    <source>
        <dbReference type="EMBL" id="KAG8095224.1"/>
    </source>
</evidence>
<evidence type="ECO:0000256" key="1">
    <source>
        <dbReference type="SAM" id="MobiDB-lite"/>
    </source>
</evidence>
<name>A0A8J5WV02_ZIZPA</name>
<dbReference type="Proteomes" id="UP000729402">
    <property type="component" value="Unassembled WGS sequence"/>
</dbReference>
<reference evidence="2" key="1">
    <citation type="journal article" date="2021" name="bioRxiv">
        <title>Whole Genome Assembly and Annotation of Northern Wild Rice, Zizania palustris L., Supports a Whole Genome Duplication in the Zizania Genus.</title>
        <authorList>
            <person name="Haas M."/>
            <person name="Kono T."/>
            <person name="Macchietto M."/>
            <person name="Millas R."/>
            <person name="McGilp L."/>
            <person name="Shao M."/>
            <person name="Duquette J."/>
            <person name="Hirsch C.N."/>
            <person name="Kimball J."/>
        </authorList>
    </citation>
    <scope>NUCLEOTIDE SEQUENCE</scope>
    <source>
        <tissue evidence="2">Fresh leaf tissue</tissue>
    </source>
</reference>